<dbReference type="SUPFAM" id="SSF56219">
    <property type="entry name" value="DNase I-like"/>
    <property type="match status" value="1"/>
</dbReference>
<dbReference type="InterPro" id="IPR043502">
    <property type="entry name" value="DNA/RNA_pol_sf"/>
</dbReference>
<accession>A0AAW2JHS0</accession>
<dbReference type="EMBL" id="JACGWJ010000353">
    <property type="protein sequence ID" value="KAL0293093.1"/>
    <property type="molecule type" value="Genomic_DNA"/>
</dbReference>
<dbReference type="SUPFAM" id="SSF56672">
    <property type="entry name" value="DNA/RNA polymerases"/>
    <property type="match status" value="1"/>
</dbReference>
<dbReference type="PANTHER" id="PTHR33116:SF78">
    <property type="entry name" value="OS12G0587133 PROTEIN"/>
    <property type="match status" value="1"/>
</dbReference>
<proteinExistence type="predicted"/>
<comment type="caution">
    <text evidence="2">The sequence shown here is derived from an EMBL/GenBank/DDBJ whole genome shotgun (WGS) entry which is preliminary data.</text>
</comment>
<reference evidence="2" key="2">
    <citation type="journal article" date="2024" name="Plant">
        <title>Genomic evolution and insights into agronomic trait innovations of Sesamum species.</title>
        <authorList>
            <person name="Miao H."/>
            <person name="Wang L."/>
            <person name="Qu L."/>
            <person name="Liu H."/>
            <person name="Sun Y."/>
            <person name="Le M."/>
            <person name="Wang Q."/>
            <person name="Wei S."/>
            <person name="Zheng Y."/>
            <person name="Lin W."/>
            <person name="Duan Y."/>
            <person name="Cao H."/>
            <person name="Xiong S."/>
            <person name="Wang X."/>
            <person name="Wei L."/>
            <person name="Li C."/>
            <person name="Ma Q."/>
            <person name="Ju M."/>
            <person name="Zhao R."/>
            <person name="Li G."/>
            <person name="Mu C."/>
            <person name="Tian Q."/>
            <person name="Mei H."/>
            <person name="Zhang T."/>
            <person name="Gao T."/>
            <person name="Zhang H."/>
        </authorList>
    </citation>
    <scope>NUCLEOTIDE SEQUENCE</scope>
    <source>
        <strain evidence="2">G02</strain>
    </source>
</reference>
<dbReference type="InterPro" id="IPR000477">
    <property type="entry name" value="RT_dom"/>
</dbReference>
<name>A0AAW2JHS0_SESRA</name>
<dbReference type="InterPro" id="IPR026960">
    <property type="entry name" value="RVT-Znf"/>
</dbReference>
<sequence>MNKRTHTKCLISVLYGDCDLIPRRNLWATLHNLADNISEEPWLVLGDFNAVIDDSEVNGRAADTTASMTEFRNCIMTTGLIHLPFTGCPYSWHNCSEGSRSLWKRLDRMLVNEAWLDKWPESAYLVALPSTSDHSPLIIQGGNRGTDHGLFRFDNYLAKRSGFIASVNRIWQHKIPGTAMYEVVHKLKALKTTFRQQRKAIGNLSENVKLAKDFLDKAQELFTTYKEDVLLHLVKCCRMVYSVAVKMEENMLHQRAKLQWLKHGDQNSKIFFRKVNSMRAKQRIFQISTPTGETLTDMKEVTGEFVSYFTTLLGGPRMQRNINLEFLRHHIKHSLTSDEADTICAPVTLAEIKDAAFDIAEDSAPGPDGYTAGFFKASWSVVGKEISEAVSEFFRTGKLLKQVNATLLVLIPKVQMPSKVSDFRPIACCNVIYKIITKIIVKRMQSILHLLIDYSQNAFVPGRSISDNILLAQELLAGYNQAKLPPRCTIKVDIQKAYDSVDWDFLTAVLKLFEFPAQFIGWIEQCVSTASFSISLNGSIYGFFPGARGLRQGDPMSPYLFVLIMEIWHTLLHFRVHTVPSFQFHWKCKEQQILDLCFADDVLVFCKADIPSISVIKDTLCEFAELSGLKVNPHKSQIILSRAAQQDKQQILEFLGFQEGCLPVRYLGVPLSASRLTIADCKPLIDKLETRIAGWNHLNLTFAGRVQLIRSVLNTLHSYWASVFILPKGIIKILEAKIRKFLWQGSTGRGYAKVAWEQICRPKEEGGLGFRSIMIMNQALMLKHLWKLIQPDSESIWVNWILHYRLRKTTLWTFTGSTGSWGWKKMIKLKPFLKRGTHYRVGDGSTFKLWQDIWHEQGPLCLSHPEGPQLTGLPLDALLSSVIQHGQWSWPAISDAEFNEVSSQLPPIHPNSPDEITWRLNSGKFTVQSAIELFQPHTNQVEWHGLLQGRYKIPRHSFILWLAIMEKLSTMDKAWLSHGDNGCVFCDGHFTETHEHLFFNCQYSKRCLH</sequence>
<dbReference type="Pfam" id="PF13966">
    <property type="entry name" value="zf-RVT"/>
    <property type="match status" value="1"/>
</dbReference>
<dbReference type="PROSITE" id="PS50878">
    <property type="entry name" value="RT_POL"/>
    <property type="match status" value="1"/>
</dbReference>
<reference evidence="2" key="1">
    <citation type="submission" date="2020-06" db="EMBL/GenBank/DDBJ databases">
        <authorList>
            <person name="Li T."/>
            <person name="Hu X."/>
            <person name="Zhang T."/>
            <person name="Song X."/>
            <person name="Zhang H."/>
            <person name="Dai N."/>
            <person name="Sheng W."/>
            <person name="Hou X."/>
            <person name="Wei L."/>
        </authorList>
    </citation>
    <scope>NUCLEOTIDE SEQUENCE</scope>
    <source>
        <strain evidence="2">G02</strain>
        <tissue evidence="2">Leaf</tissue>
    </source>
</reference>
<dbReference type="InterPro" id="IPR036691">
    <property type="entry name" value="Endo/exonu/phosph_ase_sf"/>
</dbReference>
<evidence type="ECO:0000313" key="2">
    <source>
        <dbReference type="EMBL" id="KAL0293093.1"/>
    </source>
</evidence>
<organism evidence="2">
    <name type="scientific">Sesamum radiatum</name>
    <name type="common">Black benniseed</name>
    <dbReference type="NCBI Taxonomy" id="300843"/>
    <lineage>
        <taxon>Eukaryota</taxon>
        <taxon>Viridiplantae</taxon>
        <taxon>Streptophyta</taxon>
        <taxon>Embryophyta</taxon>
        <taxon>Tracheophyta</taxon>
        <taxon>Spermatophyta</taxon>
        <taxon>Magnoliopsida</taxon>
        <taxon>eudicotyledons</taxon>
        <taxon>Gunneridae</taxon>
        <taxon>Pentapetalae</taxon>
        <taxon>asterids</taxon>
        <taxon>lamiids</taxon>
        <taxon>Lamiales</taxon>
        <taxon>Pedaliaceae</taxon>
        <taxon>Sesamum</taxon>
    </lineage>
</organism>
<gene>
    <name evidence="2" type="ORF">Sradi_6955900</name>
</gene>
<dbReference type="Pfam" id="PF00078">
    <property type="entry name" value="RVT_1"/>
    <property type="match status" value="1"/>
</dbReference>
<feature type="domain" description="Reverse transcriptase" evidence="1">
    <location>
        <begin position="392"/>
        <end position="659"/>
    </location>
</feature>
<dbReference type="AlphaFoldDB" id="A0AAW2JHS0"/>
<protein>
    <submittedName>
        <fullName evidence="2">Retrovirus-related Pol polyprotein from type-2 retrotransposable element R2DM</fullName>
    </submittedName>
</protein>
<dbReference type="Gene3D" id="3.60.10.10">
    <property type="entry name" value="Endonuclease/exonuclease/phosphatase"/>
    <property type="match status" value="1"/>
</dbReference>
<dbReference type="CDD" id="cd01650">
    <property type="entry name" value="RT_nLTR_like"/>
    <property type="match status" value="1"/>
</dbReference>
<dbReference type="PANTHER" id="PTHR33116">
    <property type="entry name" value="REVERSE TRANSCRIPTASE ZINC-BINDING DOMAIN-CONTAINING PROTEIN-RELATED-RELATED"/>
    <property type="match status" value="1"/>
</dbReference>
<evidence type="ECO:0000259" key="1">
    <source>
        <dbReference type="PROSITE" id="PS50878"/>
    </source>
</evidence>